<organism evidence="1">
    <name type="scientific">Salvia splendens</name>
    <name type="common">Scarlet sage</name>
    <dbReference type="NCBI Taxonomy" id="180675"/>
    <lineage>
        <taxon>Eukaryota</taxon>
        <taxon>Viridiplantae</taxon>
        <taxon>Streptophyta</taxon>
        <taxon>Embryophyta</taxon>
        <taxon>Tracheophyta</taxon>
        <taxon>Spermatophyta</taxon>
        <taxon>Magnoliopsida</taxon>
        <taxon>eudicotyledons</taxon>
        <taxon>Gunneridae</taxon>
        <taxon>Pentapetalae</taxon>
        <taxon>asterids</taxon>
        <taxon>lamiids</taxon>
        <taxon>Lamiales</taxon>
        <taxon>Lamiaceae</taxon>
        <taxon>Nepetoideae</taxon>
        <taxon>Mentheae</taxon>
        <taxon>Salviinae</taxon>
        <taxon>Salvia</taxon>
        <taxon>Salvia subgen. Calosphace</taxon>
        <taxon>core Calosphace</taxon>
    </lineage>
</organism>
<dbReference type="InterPro" id="IPR007750">
    <property type="entry name" value="DUF674"/>
</dbReference>
<dbReference type="EMBL" id="PNBA02000007">
    <property type="protein sequence ID" value="KAG6419574.1"/>
    <property type="molecule type" value="Genomic_DNA"/>
</dbReference>
<accession>A0A8X8XVG7</accession>
<dbReference type="PANTHER" id="PTHR33103:SF19">
    <property type="entry name" value="OS09G0544700 PROTEIN"/>
    <property type="match status" value="1"/>
</dbReference>
<dbReference type="PANTHER" id="PTHR33103">
    <property type="entry name" value="OS01G0153900 PROTEIN"/>
    <property type="match status" value="1"/>
</dbReference>
<reference evidence="1" key="2">
    <citation type="submission" date="2020-08" db="EMBL/GenBank/DDBJ databases">
        <title>Plant Genome Project.</title>
        <authorList>
            <person name="Zhang R.-G."/>
        </authorList>
    </citation>
    <scope>NUCLEOTIDE SEQUENCE</scope>
    <source>
        <strain evidence="1">Huo1</strain>
        <tissue evidence="1">Leaf</tissue>
    </source>
</reference>
<evidence type="ECO:0000313" key="2">
    <source>
        <dbReference type="Proteomes" id="UP000298416"/>
    </source>
</evidence>
<keyword evidence="2" id="KW-1185">Reference proteome</keyword>
<reference evidence="1" key="1">
    <citation type="submission" date="2018-01" db="EMBL/GenBank/DDBJ databases">
        <authorList>
            <person name="Mao J.F."/>
        </authorList>
    </citation>
    <scope>NUCLEOTIDE SEQUENCE</scope>
    <source>
        <strain evidence="1">Huo1</strain>
        <tissue evidence="1">Leaf</tissue>
    </source>
</reference>
<evidence type="ECO:0000313" key="1">
    <source>
        <dbReference type="EMBL" id="KAG6419574.1"/>
    </source>
</evidence>
<name>A0A8X8XVG7_SALSN</name>
<gene>
    <name evidence="1" type="ORF">SASPL_121796</name>
</gene>
<dbReference type="AlphaFoldDB" id="A0A8X8XVG7"/>
<dbReference type="Pfam" id="PF05056">
    <property type="entry name" value="DUF674"/>
    <property type="match status" value="1"/>
</dbReference>
<dbReference type="Proteomes" id="UP000298416">
    <property type="component" value="Unassembled WGS sequence"/>
</dbReference>
<protein>
    <submittedName>
        <fullName evidence="1">Uncharacterized protein</fullName>
    </submittedName>
</protein>
<comment type="caution">
    <text evidence="1">The sequence shown here is derived from an EMBL/GenBank/DDBJ whole genome shotgun (WGS) entry which is preliminary data.</text>
</comment>
<proteinExistence type="predicted"/>
<sequence>MSDVSEDFKFTLKMMINEKNKIFPSATGLFRIISVLGIQGMDEAHVIDILSLLKLSFISSTPLSDLILNKTSLVLDSEPKTLVNHNKIQENLESKMVLKLAVQKSKSKVLYAHAEEDFVEFPFSFFNIPLGGVGKLLAGKTYFKAIDNLQRSIAELIEDKYFKSLDVKENLMKPDLVHGCFLKNTFFPLVKKT</sequence>